<reference evidence="2" key="1">
    <citation type="journal article" date="2019" name="Int. J. Syst. Evol. Microbiol.">
        <title>The Global Catalogue of Microorganisms (GCM) 10K type strain sequencing project: providing services to taxonomists for standard genome sequencing and annotation.</title>
        <authorList>
            <consortium name="The Broad Institute Genomics Platform"/>
            <consortium name="The Broad Institute Genome Sequencing Center for Infectious Disease"/>
            <person name="Wu L."/>
            <person name="Ma J."/>
        </authorList>
    </citation>
    <scope>NUCLEOTIDE SEQUENCE [LARGE SCALE GENOMIC DNA]</scope>
    <source>
        <strain evidence="2">CCM 7044</strain>
    </source>
</reference>
<accession>A0ABW5VNQ2</accession>
<dbReference type="RefSeq" id="WP_377180317.1">
    <property type="nucleotide sequence ID" value="NZ_JBHUOG010000001.1"/>
</dbReference>
<proteinExistence type="predicted"/>
<evidence type="ECO:0000313" key="2">
    <source>
        <dbReference type="Proteomes" id="UP001597479"/>
    </source>
</evidence>
<name>A0ABW5VNQ2_9MICO</name>
<keyword evidence="2" id="KW-1185">Reference proteome</keyword>
<protein>
    <submittedName>
        <fullName evidence="1">Uncharacterized protein</fullName>
    </submittedName>
</protein>
<dbReference type="EMBL" id="JBHUOG010000001">
    <property type="protein sequence ID" value="MFD2792569.1"/>
    <property type="molecule type" value="Genomic_DNA"/>
</dbReference>
<comment type="caution">
    <text evidence="1">The sequence shown here is derived from an EMBL/GenBank/DDBJ whole genome shotgun (WGS) entry which is preliminary data.</text>
</comment>
<evidence type="ECO:0000313" key="1">
    <source>
        <dbReference type="EMBL" id="MFD2792569.1"/>
    </source>
</evidence>
<gene>
    <name evidence="1" type="ORF">ACFS27_03310</name>
</gene>
<dbReference type="Proteomes" id="UP001597479">
    <property type="component" value="Unassembled WGS sequence"/>
</dbReference>
<sequence length="176" mass="20305">MSAETTPARRTKRRYAHELYPHPEEGQTRPLSVEVPYLYAVAHGLDINETDWHELLMDGDTARARLAGQRTVQMIEARRVAFLADALHQGMTGDEAWAWVDARHWDYEGEALWERAEHYGVDPRQIRPSPILAERQKHDHWSEPDQRGWRTLVETANVPESECPVCTEPVTAEVTR</sequence>
<organism evidence="1 2">
    <name type="scientific">Promicromonospora vindobonensis</name>
    <dbReference type="NCBI Taxonomy" id="195748"/>
    <lineage>
        <taxon>Bacteria</taxon>
        <taxon>Bacillati</taxon>
        <taxon>Actinomycetota</taxon>
        <taxon>Actinomycetes</taxon>
        <taxon>Micrococcales</taxon>
        <taxon>Promicromonosporaceae</taxon>
        <taxon>Promicromonospora</taxon>
    </lineage>
</organism>